<dbReference type="PANTHER" id="PTHR43364:SF4">
    <property type="entry name" value="NAD(P)-LINKED OXIDOREDUCTASE SUPERFAMILY PROTEIN"/>
    <property type="match status" value="1"/>
</dbReference>
<name>A0A3B0TTG4_9ZZZZ</name>
<gene>
    <name evidence="3" type="ORF">MNBD_ALPHA11-2478</name>
</gene>
<dbReference type="SUPFAM" id="SSF51430">
    <property type="entry name" value="NAD(P)-linked oxidoreductase"/>
    <property type="match status" value="1"/>
</dbReference>
<evidence type="ECO:0000313" key="3">
    <source>
        <dbReference type="EMBL" id="VAW16717.1"/>
    </source>
</evidence>
<dbReference type="EMBL" id="UOEQ01000112">
    <property type="protein sequence ID" value="VAW16717.1"/>
    <property type="molecule type" value="Genomic_DNA"/>
</dbReference>
<dbReference type="GO" id="GO:0016491">
    <property type="term" value="F:oxidoreductase activity"/>
    <property type="evidence" value="ECO:0007669"/>
    <property type="project" value="UniProtKB-KW"/>
</dbReference>
<dbReference type="CDD" id="cd19094">
    <property type="entry name" value="AKR_Tas-like"/>
    <property type="match status" value="1"/>
</dbReference>
<dbReference type="InterPro" id="IPR023210">
    <property type="entry name" value="NADP_OxRdtase_dom"/>
</dbReference>
<protein>
    <submittedName>
        <fullName evidence="3">Tas protein, an NADP(H)-dependent aldo-keto reductase</fullName>
    </submittedName>
</protein>
<evidence type="ECO:0000259" key="2">
    <source>
        <dbReference type="Pfam" id="PF00248"/>
    </source>
</evidence>
<proteinExistence type="predicted"/>
<organism evidence="3">
    <name type="scientific">hydrothermal vent metagenome</name>
    <dbReference type="NCBI Taxonomy" id="652676"/>
    <lineage>
        <taxon>unclassified sequences</taxon>
        <taxon>metagenomes</taxon>
        <taxon>ecological metagenomes</taxon>
    </lineage>
</organism>
<dbReference type="AlphaFoldDB" id="A0A3B0TTG4"/>
<dbReference type="InterPro" id="IPR050523">
    <property type="entry name" value="AKR_Detox_Biosynth"/>
</dbReference>
<dbReference type="Pfam" id="PF00248">
    <property type="entry name" value="Aldo_ket_red"/>
    <property type="match status" value="1"/>
</dbReference>
<sequence length="382" mass="43110">CQTGFKNFSCSSNSTAINCIGYFQNFSSKFSTKKVILVKFNNLGRTDLKVSQICLGTMTWGRQNTEAEGHAQIELAMDTGINFMDTAELYAVPPEEKTCGATEEIIGSWFKKSGKRDQWILASKIAGPGLPWIRNSSPMDKKTIRQAVEGSLKRLQTDYIDLYQLHWPNRGSYHFENSWNYDPFKQDRNSLASNFTEVLETLQSLVDEGKIRHIGLSNETAWGTMQYLQLSEEKKLPRVASIQNEYNFLRRYYDLDLAELAHHEDVGLLAYSPLGAGVLTGKYLDGAKPKGTRGDISSSFYRANKRTEPAVRKYMELAKKHNLDVAQMAIAFCLSKPFMTSVIIGATNLEQLKTNIGAKDITLDEDVLAGIQEIYMQYPRTL</sequence>
<accession>A0A3B0TTG4</accession>
<feature type="domain" description="NADP-dependent oxidoreductase" evidence="2">
    <location>
        <begin position="53"/>
        <end position="375"/>
    </location>
</feature>
<dbReference type="Gene3D" id="3.20.20.100">
    <property type="entry name" value="NADP-dependent oxidoreductase domain"/>
    <property type="match status" value="1"/>
</dbReference>
<reference evidence="3" key="1">
    <citation type="submission" date="2018-06" db="EMBL/GenBank/DDBJ databases">
        <authorList>
            <person name="Zhirakovskaya E."/>
        </authorList>
    </citation>
    <scope>NUCLEOTIDE SEQUENCE</scope>
</reference>
<dbReference type="PANTHER" id="PTHR43364">
    <property type="entry name" value="NADH-SPECIFIC METHYLGLYOXAL REDUCTASE-RELATED"/>
    <property type="match status" value="1"/>
</dbReference>
<dbReference type="InterPro" id="IPR036812">
    <property type="entry name" value="NAD(P)_OxRdtase_dom_sf"/>
</dbReference>
<keyword evidence="1" id="KW-0560">Oxidoreductase</keyword>
<feature type="non-terminal residue" evidence="3">
    <location>
        <position position="1"/>
    </location>
</feature>
<evidence type="ECO:0000256" key="1">
    <source>
        <dbReference type="ARBA" id="ARBA00023002"/>
    </source>
</evidence>